<reference evidence="1 2" key="1">
    <citation type="submission" date="2023-03" db="EMBL/GenBank/DDBJ databases">
        <title>High recombination rates correlate with genetic variation in Cardiocondyla obscurior ants.</title>
        <authorList>
            <person name="Errbii M."/>
        </authorList>
    </citation>
    <scope>NUCLEOTIDE SEQUENCE [LARGE SCALE GENOMIC DNA]</scope>
    <source>
        <strain evidence="1">Alpha-2009</strain>
        <tissue evidence="1">Whole body</tissue>
    </source>
</reference>
<sequence>MTGRDAITPQPFHARGPFLISLFNISKTVAPPLERFSLPQRCFGGPALNSNLGPTRRGSARIPPFSSLLLRRGLTLRLIYSCRRIRSSPFYSRCLLRRIMPGK</sequence>
<proteinExistence type="predicted"/>
<evidence type="ECO:0000313" key="1">
    <source>
        <dbReference type="EMBL" id="KAL0121277.1"/>
    </source>
</evidence>
<dbReference type="Proteomes" id="UP001430953">
    <property type="component" value="Unassembled WGS sequence"/>
</dbReference>
<comment type="caution">
    <text evidence="1">The sequence shown here is derived from an EMBL/GenBank/DDBJ whole genome shotgun (WGS) entry which is preliminary data.</text>
</comment>
<accession>A0AAW2G172</accession>
<protein>
    <submittedName>
        <fullName evidence="1">Uncharacterized protein</fullName>
    </submittedName>
</protein>
<organism evidence="1 2">
    <name type="scientific">Cardiocondyla obscurior</name>
    <dbReference type="NCBI Taxonomy" id="286306"/>
    <lineage>
        <taxon>Eukaryota</taxon>
        <taxon>Metazoa</taxon>
        <taxon>Ecdysozoa</taxon>
        <taxon>Arthropoda</taxon>
        <taxon>Hexapoda</taxon>
        <taxon>Insecta</taxon>
        <taxon>Pterygota</taxon>
        <taxon>Neoptera</taxon>
        <taxon>Endopterygota</taxon>
        <taxon>Hymenoptera</taxon>
        <taxon>Apocrita</taxon>
        <taxon>Aculeata</taxon>
        <taxon>Formicoidea</taxon>
        <taxon>Formicidae</taxon>
        <taxon>Myrmicinae</taxon>
        <taxon>Cardiocondyla</taxon>
    </lineage>
</organism>
<name>A0AAW2G172_9HYME</name>
<gene>
    <name evidence="1" type="ORF">PUN28_008740</name>
</gene>
<keyword evidence="2" id="KW-1185">Reference proteome</keyword>
<evidence type="ECO:0000313" key="2">
    <source>
        <dbReference type="Proteomes" id="UP001430953"/>
    </source>
</evidence>
<dbReference type="EMBL" id="JADYXP020000007">
    <property type="protein sequence ID" value="KAL0121277.1"/>
    <property type="molecule type" value="Genomic_DNA"/>
</dbReference>
<dbReference type="AlphaFoldDB" id="A0AAW2G172"/>